<keyword evidence="4" id="KW-1185">Reference proteome</keyword>
<dbReference type="AlphaFoldDB" id="J3P915"/>
<dbReference type="GeneID" id="20350457"/>
<name>J3P915_GAET3</name>
<accession>J3P915</accession>
<feature type="region of interest" description="Disordered" evidence="1">
    <location>
        <begin position="37"/>
        <end position="77"/>
    </location>
</feature>
<sequence>MVRPGSDIHDGLQDAGIPTSTSLFRVKGRLVVSHPGTTHLHGGRISNISHPAPSRAVQSRSSPSQPSDPKNNLAHATKHTPAGNMDILLSLPIASYFLAPGVTSWSTSLNLLFFYMTWTTLVLSHSPLRIELVGTLAVRLGLYLAPALLSLAFDSLLPSLAGGVKVGGAASLPPRDPAVLARALGLAVANLALEAAAQAAVGLAHSALRPAAGPVFPTTSTLPLPWGIVKHVALLLAMRECLTYTIHRHILHSSSSSFSPSRRGSSGGGNNRLRRWHAGWGAHARSRARAAPYALLLAADHPASFLLHRFAPLYAPALLLRPHLLTFLLFAALVTAEETLAMSGYSVVPGIVMGGIARRTSAHFCGAGAGNYGAWGLLDWACGTNLGRDVVDDVKDEAEKHRVKERGESAANSGMSFIQQGIEGVRRSKRTRKTRTVS</sequence>
<dbReference type="EnsemblFungi" id="EJT73150">
    <property type="protein sequence ID" value="EJT73150"/>
    <property type="gene ID" value="GGTG_09999"/>
</dbReference>
<evidence type="ECO:0000313" key="4">
    <source>
        <dbReference type="Proteomes" id="UP000006039"/>
    </source>
</evidence>
<evidence type="ECO:0000313" key="3">
    <source>
        <dbReference type="EnsemblFungi" id="EJT73150"/>
    </source>
</evidence>
<evidence type="ECO:0008006" key="5">
    <source>
        <dbReference type="Google" id="ProtNLM"/>
    </source>
</evidence>
<feature type="compositionally biased region" description="Low complexity" evidence="1">
    <location>
        <begin position="51"/>
        <end position="67"/>
    </location>
</feature>
<dbReference type="OrthoDB" id="408954at2759"/>
<reference evidence="2" key="2">
    <citation type="submission" date="2010-07" db="EMBL/GenBank/DDBJ databases">
        <authorList>
            <consortium name="The Broad Institute Genome Sequencing Platform"/>
            <consortium name="Broad Institute Genome Sequencing Center for Infectious Disease"/>
            <person name="Ma L.-J."/>
            <person name="Dead R."/>
            <person name="Young S."/>
            <person name="Zeng Q."/>
            <person name="Koehrsen M."/>
            <person name="Alvarado L."/>
            <person name="Berlin A."/>
            <person name="Chapman S.B."/>
            <person name="Chen Z."/>
            <person name="Freedman E."/>
            <person name="Gellesch M."/>
            <person name="Goldberg J."/>
            <person name="Griggs A."/>
            <person name="Gujja S."/>
            <person name="Heilman E.R."/>
            <person name="Heiman D."/>
            <person name="Hepburn T."/>
            <person name="Howarth C."/>
            <person name="Jen D."/>
            <person name="Larson L."/>
            <person name="Mehta T."/>
            <person name="Neiman D."/>
            <person name="Pearson M."/>
            <person name="Roberts A."/>
            <person name="Saif S."/>
            <person name="Shea T."/>
            <person name="Shenoy N."/>
            <person name="Sisk P."/>
            <person name="Stolte C."/>
            <person name="Sykes S."/>
            <person name="Walk T."/>
            <person name="White J."/>
            <person name="Yandava C."/>
            <person name="Haas B."/>
            <person name="Nusbaum C."/>
            <person name="Birren B."/>
        </authorList>
    </citation>
    <scope>NUCLEOTIDE SEQUENCE</scope>
    <source>
        <strain evidence="2">R3-111a-1</strain>
    </source>
</reference>
<reference evidence="4" key="1">
    <citation type="submission" date="2010-07" db="EMBL/GenBank/DDBJ databases">
        <title>The genome sequence of Gaeumannomyces graminis var. tritici strain R3-111a-1.</title>
        <authorList>
            <consortium name="The Broad Institute Genome Sequencing Platform"/>
            <person name="Ma L.-J."/>
            <person name="Dead R."/>
            <person name="Young S."/>
            <person name="Zeng Q."/>
            <person name="Koehrsen M."/>
            <person name="Alvarado L."/>
            <person name="Berlin A."/>
            <person name="Chapman S.B."/>
            <person name="Chen Z."/>
            <person name="Freedman E."/>
            <person name="Gellesch M."/>
            <person name="Goldberg J."/>
            <person name="Griggs A."/>
            <person name="Gujja S."/>
            <person name="Heilman E.R."/>
            <person name="Heiman D."/>
            <person name="Hepburn T."/>
            <person name="Howarth C."/>
            <person name="Jen D."/>
            <person name="Larson L."/>
            <person name="Mehta T."/>
            <person name="Neiman D."/>
            <person name="Pearson M."/>
            <person name="Roberts A."/>
            <person name="Saif S."/>
            <person name="Shea T."/>
            <person name="Shenoy N."/>
            <person name="Sisk P."/>
            <person name="Stolte C."/>
            <person name="Sykes S."/>
            <person name="Walk T."/>
            <person name="White J."/>
            <person name="Yandava C."/>
            <person name="Haas B."/>
            <person name="Nusbaum C."/>
            <person name="Birren B."/>
        </authorList>
    </citation>
    <scope>NUCLEOTIDE SEQUENCE [LARGE SCALE GENOMIC DNA]</scope>
    <source>
        <strain evidence="4">R3-111a-1</strain>
    </source>
</reference>
<reference evidence="3" key="5">
    <citation type="submission" date="2018-04" db="UniProtKB">
        <authorList>
            <consortium name="EnsemblFungi"/>
        </authorList>
    </citation>
    <scope>IDENTIFICATION</scope>
    <source>
        <strain evidence="3">R3-111a-1</strain>
    </source>
</reference>
<dbReference type="EMBL" id="GL385399">
    <property type="protein sequence ID" value="EJT73150.1"/>
    <property type="molecule type" value="Genomic_DNA"/>
</dbReference>
<dbReference type="eggNOG" id="ENOG502RYAA">
    <property type="taxonomic scope" value="Eukaryota"/>
</dbReference>
<dbReference type="RefSeq" id="XP_009226124.1">
    <property type="nucleotide sequence ID" value="XM_009227860.1"/>
</dbReference>
<gene>
    <name evidence="3" type="primary">20350457</name>
    <name evidence="2" type="ORF">GGTG_09999</name>
</gene>
<dbReference type="HOGENOM" id="CLU_047036_4_1_1"/>
<dbReference type="Proteomes" id="UP000006039">
    <property type="component" value="Unassembled WGS sequence"/>
</dbReference>
<evidence type="ECO:0000256" key="1">
    <source>
        <dbReference type="SAM" id="MobiDB-lite"/>
    </source>
</evidence>
<dbReference type="VEuPathDB" id="FungiDB:GGTG_09999"/>
<reference evidence="2" key="3">
    <citation type="submission" date="2010-09" db="EMBL/GenBank/DDBJ databases">
        <title>Annotation of Gaeumannomyces graminis var. tritici R3-111a-1.</title>
        <authorList>
            <consortium name="The Broad Institute Genome Sequencing Platform"/>
            <person name="Ma L.-J."/>
            <person name="Dead R."/>
            <person name="Young S.K."/>
            <person name="Zeng Q."/>
            <person name="Gargeya S."/>
            <person name="Fitzgerald M."/>
            <person name="Haas B."/>
            <person name="Abouelleil A."/>
            <person name="Alvarado L."/>
            <person name="Arachchi H.M."/>
            <person name="Berlin A."/>
            <person name="Brown A."/>
            <person name="Chapman S.B."/>
            <person name="Chen Z."/>
            <person name="Dunbar C."/>
            <person name="Freedman E."/>
            <person name="Gearin G."/>
            <person name="Gellesch M."/>
            <person name="Goldberg J."/>
            <person name="Griggs A."/>
            <person name="Gujja S."/>
            <person name="Heiman D."/>
            <person name="Howarth C."/>
            <person name="Larson L."/>
            <person name="Lui A."/>
            <person name="MacDonald P.J.P."/>
            <person name="Mehta T."/>
            <person name="Montmayeur A."/>
            <person name="Murphy C."/>
            <person name="Neiman D."/>
            <person name="Pearson M."/>
            <person name="Priest M."/>
            <person name="Roberts A."/>
            <person name="Saif S."/>
            <person name="Shea T."/>
            <person name="Shenoy N."/>
            <person name="Sisk P."/>
            <person name="Stolte C."/>
            <person name="Sykes S."/>
            <person name="Yandava C."/>
            <person name="Wortman J."/>
            <person name="Nusbaum C."/>
            <person name="Birren B."/>
        </authorList>
    </citation>
    <scope>NUCLEOTIDE SEQUENCE</scope>
    <source>
        <strain evidence="2">R3-111a-1</strain>
    </source>
</reference>
<organism evidence="2">
    <name type="scientific">Gaeumannomyces tritici (strain R3-111a-1)</name>
    <name type="common">Wheat and barley take-all root rot fungus</name>
    <name type="synonym">Gaeumannomyces graminis var. tritici</name>
    <dbReference type="NCBI Taxonomy" id="644352"/>
    <lineage>
        <taxon>Eukaryota</taxon>
        <taxon>Fungi</taxon>
        <taxon>Dikarya</taxon>
        <taxon>Ascomycota</taxon>
        <taxon>Pezizomycotina</taxon>
        <taxon>Sordariomycetes</taxon>
        <taxon>Sordariomycetidae</taxon>
        <taxon>Magnaporthales</taxon>
        <taxon>Magnaporthaceae</taxon>
        <taxon>Gaeumannomyces</taxon>
    </lineage>
</organism>
<reference evidence="3" key="4">
    <citation type="journal article" date="2015" name="G3 (Bethesda)">
        <title>Genome sequences of three phytopathogenic species of the Magnaporthaceae family of fungi.</title>
        <authorList>
            <person name="Okagaki L.H."/>
            <person name="Nunes C.C."/>
            <person name="Sailsbery J."/>
            <person name="Clay B."/>
            <person name="Brown D."/>
            <person name="John T."/>
            <person name="Oh Y."/>
            <person name="Young N."/>
            <person name="Fitzgerald M."/>
            <person name="Haas B.J."/>
            <person name="Zeng Q."/>
            <person name="Young S."/>
            <person name="Adiconis X."/>
            <person name="Fan L."/>
            <person name="Levin J.Z."/>
            <person name="Mitchell T.K."/>
            <person name="Okubara P.A."/>
            <person name="Farman M.L."/>
            <person name="Kohn L.M."/>
            <person name="Birren B."/>
            <person name="Ma L.-J."/>
            <person name="Dean R.A."/>
        </authorList>
    </citation>
    <scope>NUCLEOTIDE SEQUENCE</scope>
    <source>
        <strain evidence="3">R3-111a-1</strain>
    </source>
</reference>
<dbReference type="STRING" id="644352.J3P915"/>
<protein>
    <recommendedName>
        <fullName evidence="5">Fatty acid hydroxylase domain-containing protein</fullName>
    </recommendedName>
</protein>
<evidence type="ECO:0000313" key="2">
    <source>
        <dbReference type="EMBL" id="EJT73150.1"/>
    </source>
</evidence>
<proteinExistence type="predicted"/>